<reference evidence="5" key="1">
    <citation type="submission" date="2016-09" db="EMBL/GenBank/DDBJ databases">
        <authorList>
            <person name="Hebert L."/>
            <person name="Moumen B."/>
        </authorList>
    </citation>
    <scope>NUCLEOTIDE SEQUENCE [LARGE SCALE GENOMIC DNA]</scope>
    <source>
        <strain evidence="5">OVI</strain>
    </source>
</reference>
<sequence length="914" mass="104033">MVPSIPQLLLELPVVCVSENHLLNGRLTLSVKDATATAQSYYGAVEKYLQGREPHLDLEKDVVPAIDFALRLFNAENFSGELVPAEREQLSTVLDRYATVDTLHERYVQRLLMSDGEMPHPCVRLSRMLLAVLATACSSVKHAGQSQPQPLLPYTSVWRLRCHMRHQLIMQHRAHSIFLHLSSCVDAALALPDESLTAEHLLEVGHVQNYYHQRELAAEVFWRAARKSGLSVSEDTMVGVRTRWQQQRMVQMVVNASSQVPFAAPISESDATGGDVPLAVMSEKDGHDLLDRPREAAEAPVAELQALQPLDKAIILALCIDIRNTNPYHGLTQHRMQTYVERLLSDPVPAPFIIQCQTLLLRARLERGRNRVQERAFMQMTELVDQHSAGRDPNRATFHRTDSDYFYSVAYPSIWQLRSEYADFCFDESLVKTALDAYEQVQDWENIIKCCKILDKRRRAESLARDLLESDPCNPLLWVALGEATREAEHLTKAWELSDHRSAAPMRALARLALEREEYERVVECFDEAVRLNPVFGGDWFALGYAAMQLKRWERSGEAFTRVCQIQPNDAYAWNNLASVLLRTGKLRPAFNAMNQALRNNRRDWRMWQNYFAIGCELKEVTETTNALNVLLDIAQRNVHLERGSLNRFVENAIAYMEGRIPASCKDQQMTEEDQEQAVEQEAENRDEGGRMHRAAVTNTSATHMGVEDDSIATNGNHVNPSDEDAMCDIVPLCADIDLPDMCSPSTNAAAAEEAERVREGVISRYKFRLRETFKRIIDLFVTDPDIYACAAKLLRYMDGPLTAYEMRQKELRCCQQKDQWERDTARFARTCECLNDMSRDLLDAVDYCGDSVDNLKKNNIVTVLSDTVNNVIAALEASEEYMEETAEYKQLRGELLPRMRKALKETKTRIMAD</sequence>
<dbReference type="SMART" id="SM00028">
    <property type="entry name" value="TPR"/>
    <property type="match status" value="3"/>
</dbReference>
<dbReference type="RefSeq" id="XP_067076423.1">
    <property type="nucleotide sequence ID" value="XM_067220322.1"/>
</dbReference>
<proteinExistence type="predicted"/>
<evidence type="ECO:0000256" key="3">
    <source>
        <dbReference type="PROSITE-ProRule" id="PRU00339"/>
    </source>
</evidence>
<keyword evidence="1" id="KW-0677">Repeat</keyword>
<dbReference type="InterPro" id="IPR044244">
    <property type="entry name" value="TTC27/Emw1"/>
</dbReference>
<keyword evidence="6" id="KW-1185">Reference proteome</keyword>
<feature type="compositionally biased region" description="Acidic residues" evidence="4">
    <location>
        <begin position="670"/>
        <end position="682"/>
    </location>
</feature>
<dbReference type="PROSITE" id="PS50005">
    <property type="entry name" value="TPR"/>
    <property type="match status" value="1"/>
</dbReference>
<evidence type="ECO:0000256" key="1">
    <source>
        <dbReference type="ARBA" id="ARBA00022737"/>
    </source>
</evidence>
<protein>
    <submittedName>
        <fullName evidence="5">TPR repeat, putative</fullName>
    </submittedName>
</protein>
<accession>A0A1G4HZR5</accession>
<evidence type="ECO:0000313" key="5">
    <source>
        <dbReference type="EMBL" id="SCU64711.1"/>
    </source>
</evidence>
<feature type="repeat" description="TPR" evidence="3">
    <location>
        <begin position="503"/>
        <end position="536"/>
    </location>
</feature>
<evidence type="ECO:0000256" key="4">
    <source>
        <dbReference type="SAM" id="MobiDB-lite"/>
    </source>
</evidence>
<evidence type="ECO:0000313" key="6">
    <source>
        <dbReference type="Proteomes" id="UP000195570"/>
    </source>
</evidence>
<dbReference type="SUPFAM" id="SSF48452">
    <property type="entry name" value="TPR-like"/>
    <property type="match status" value="1"/>
</dbReference>
<dbReference type="InterPro" id="IPR019734">
    <property type="entry name" value="TPR_rpt"/>
</dbReference>
<dbReference type="Proteomes" id="UP000195570">
    <property type="component" value="Unassembled WGS sequence"/>
</dbReference>
<organism evidence="5 6">
    <name type="scientific">Trypanosoma equiperdum</name>
    <dbReference type="NCBI Taxonomy" id="5694"/>
    <lineage>
        <taxon>Eukaryota</taxon>
        <taxon>Discoba</taxon>
        <taxon>Euglenozoa</taxon>
        <taxon>Kinetoplastea</taxon>
        <taxon>Metakinetoplastina</taxon>
        <taxon>Trypanosomatida</taxon>
        <taxon>Trypanosomatidae</taxon>
        <taxon>Trypanosoma</taxon>
    </lineage>
</organism>
<dbReference type="Pfam" id="PF13432">
    <property type="entry name" value="TPR_16"/>
    <property type="match status" value="1"/>
</dbReference>
<dbReference type="EMBL" id="CZPT02000133">
    <property type="protein sequence ID" value="SCU64711.1"/>
    <property type="molecule type" value="Genomic_DNA"/>
</dbReference>
<dbReference type="GeneID" id="92374044"/>
<dbReference type="AlphaFoldDB" id="A0A1G4HZR5"/>
<feature type="region of interest" description="Disordered" evidence="4">
    <location>
        <begin position="667"/>
        <end position="692"/>
    </location>
</feature>
<keyword evidence="2 3" id="KW-0802">TPR repeat</keyword>
<feature type="region of interest" description="Disordered" evidence="4">
    <location>
        <begin position="699"/>
        <end position="718"/>
    </location>
</feature>
<name>A0A1G4HZR5_TRYEQ</name>
<comment type="caution">
    <text evidence="5">The sequence shown here is derived from an EMBL/GenBank/DDBJ whole genome shotgun (WGS) entry which is preliminary data.</text>
</comment>
<gene>
    <name evidence="5" type="ORF">TEOVI_000010400</name>
</gene>
<dbReference type="VEuPathDB" id="TriTrypDB:TEOVI_000010400"/>
<dbReference type="PANTHER" id="PTHR16193">
    <property type="entry name" value="TETRATRICOPEPTIDE REPEAT PROTEIN 27"/>
    <property type="match status" value="1"/>
</dbReference>
<dbReference type="PANTHER" id="PTHR16193:SF0">
    <property type="entry name" value="TETRATRICOPEPTIDE REPEAT PROTEIN 27"/>
    <property type="match status" value="1"/>
</dbReference>
<dbReference type="Gene3D" id="1.25.40.10">
    <property type="entry name" value="Tetratricopeptide repeat domain"/>
    <property type="match status" value="1"/>
</dbReference>
<evidence type="ECO:0000256" key="2">
    <source>
        <dbReference type="ARBA" id="ARBA00022803"/>
    </source>
</evidence>
<dbReference type="InterPro" id="IPR011990">
    <property type="entry name" value="TPR-like_helical_dom_sf"/>
</dbReference>